<accession>A0ABU0JVI6</accession>
<evidence type="ECO:0000313" key="2">
    <source>
        <dbReference type="Proteomes" id="UP001226720"/>
    </source>
</evidence>
<dbReference type="RefSeq" id="WP_301551823.1">
    <property type="nucleotide sequence ID" value="NZ_JAQRMZ010000005.1"/>
</dbReference>
<dbReference type="EMBL" id="JAUSWM010000001">
    <property type="protein sequence ID" value="MDQ0481079.1"/>
    <property type="molecule type" value="Genomic_DNA"/>
</dbReference>
<protein>
    <submittedName>
        <fullName evidence="1">Uncharacterized protein</fullName>
    </submittedName>
</protein>
<evidence type="ECO:0000313" key="1">
    <source>
        <dbReference type="EMBL" id="MDQ0481079.1"/>
    </source>
</evidence>
<dbReference type="GeneID" id="301327368"/>
<comment type="caution">
    <text evidence="1">The sequence shown here is derived from an EMBL/GenBank/DDBJ whole genome shotgun (WGS) entry which is preliminary data.</text>
</comment>
<organism evidence="1 2">
    <name type="scientific">Guptibacillus hwajinpoensis</name>
    <dbReference type="NCBI Taxonomy" id="208199"/>
    <lineage>
        <taxon>Bacteria</taxon>
        <taxon>Bacillati</taxon>
        <taxon>Bacillota</taxon>
        <taxon>Bacilli</taxon>
        <taxon>Bacillales</taxon>
        <taxon>Guptibacillaceae</taxon>
        <taxon>Guptibacillus</taxon>
    </lineage>
</organism>
<keyword evidence="2" id="KW-1185">Reference proteome</keyword>
<sequence length="321" mass="38011">MNLNEWKYRTTKNNFIFLENWMKFSTELSSYIKKIDQPIKMYVSVPSNLLFSYFFVLGAIDYDFKHPTIDNLLKQYLKLQKGQRILYKKGEEWVAHSVIKVSKVPNSDTRAIVVKDRTNCINYIPETRWFNFVRIHDEEVTKVRNTRIVRNVQYITDNTKLRNLYSEKNLNFLMMLNTPQTYLYANKKEWKEHSSIIDVEIGGEKIKLDQLLYDGTNGTFKNLSFIEQKQQDSVLPDESTIIFVGSSRALRKMDDFKEKKCVFIVDQHDSDEKYEALQMKIEQEFLNGKGESFNKEILDYMCDKQIQIPKGVEVFAWLSKS</sequence>
<proteinExistence type="predicted"/>
<name>A0ABU0JVI6_9BACL</name>
<dbReference type="Proteomes" id="UP001226720">
    <property type="component" value="Unassembled WGS sequence"/>
</dbReference>
<gene>
    <name evidence="1" type="ORF">QO000_000032</name>
</gene>
<reference evidence="1" key="1">
    <citation type="submission" date="2023-07" db="EMBL/GenBank/DDBJ databases">
        <title>Genomic Encyclopedia of Type Strains, Phase IV (KMG-IV): sequencing the most valuable type-strain genomes for metagenomic binning, comparative biology and taxonomic classification.</title>
        <authorList>
            <person name="Goeker M."/>
        </authorList>
    </citation>
    <scope>NUCLEOTIDE SEQUENCE [LARGE SCALE GENOMIC DNA]</scope>
    <source>
        <strain evidence="1">JSM 076093</strain>
    </source>
</reference>